<dbReference type="EMBL" id="FN648730">
    <property type="protein sequence ID" value="CBN80497.1"/>
    <property type="molecule type" value="Genomic_DNA"/>
</dbReference>
<feature type="region of interest" description="Disordered" evidence="1">
    <location>
        <begin position="164"/>
        <end position="255"/>
    </location>
</feature>
<feature type="compositionally biased region" description="Acidic residues" evidence="1">
    <location>
        <begin position="515"/>
        <end position="524"/>
    </location>
</feature>
<organism evidence="2 3">
    <name type="scientific">Ectocarpus siliculosus</name>
    <name type="common">Brown alga</name>
    <name type="synonym">Conferva siliculosa</name>
    <dbReference type="NCBI Taxonomy" id="2880"/>
    <lineage>
        <taxon>Eukaryota</taxon>
        <taxon>Sar</taxon>
        <taxon>Stramenopiles</taxon>
        <taxon>Ochrophyta</taxon>
        <taxon>PX clade</taxon>
        <taxon>Phaeophyceae</taxon>
        <taxon>Ectocarpales</taxon>
        <taxon>Ectocarpaceae</taxon>
        <taxon>Ectocarpus</taxon>
    </lineage>
</organism>
<feature type="region of interest" description="Disordered" evidence="1">
    <location>
        <begin position="463"/>
        <end position="498"/>
    </location>
</feature>
<protein>
    <submittedName>
        <fullName evidence="2">Uncharacterized protein</fullName>
    </submittedName>
</protein>
<evidence type="ECO:0000313" key="2">
    <source>
        <dbReference type="EMBL" id="CBN80497.1"/>
    </source>
</evidence>
<name>D8LPM5_ECTSI</name>
<evidence type="ECO:0000256" key="1">
    <source>
        <dbReference type="SAM" id="MobiDB-lite"/>
    </source>
</evidence>
<feature type="region of interest" description="Disordered" evidence="1">
    <location>
        <begin position="563"/>
        <end position="641"/>
    </location>
</feature>
<feature type="compositionally biased region" description="Low complexity" evidence="1">
    <location>
        <begin position="489"/>
        <end position="498"/>
    </location>
</feature>
<dbReference type="AlphaFoldDB" id="D8LPM5"/>
<dbReference type="InParanoid" id="D8LPM5"/>
<accession>D8LPM5</accession>
<feature type="compositionally biased region" description="Gly residues" evidence="1">
    <location>
        <begin position="769"/>
        <end position="782"/>
    </location>
</feature>
<keyword evidence="3" id="KW-1185">Reference proteome</keyword>
<feature type="region of interest" description="Disordered" evidence="1">
    <location>
        <begin position="511"/>
        <end position="550"/>
    </location>
</feature>
<feature type="compositionally biased region" description="Basic and acidic residues" evidence="1">
    <location>
        <begin position="530"/>
        <end position="539"/>
    </location>
</feature>
<dbReference type="Proteomes" id="UP000002630">
    <property type="component" value="Linkage Group LG16"/>
</dbReference>
<feature type="region of interest" description="Disordered" evidence="1">
    <location>
        <begin position="766"/>
        <end position="806"/>
    </location>
</feature>
<dbReference type="OrthoDB" id="10527020at2759"/>
<evidence type="ECO:0000313" key="3">
    <source>
        <dbReference type="Proteomes" id="UP000002630"/>
    </source>
</evidence>
<dbReference type="EMBL" id="FN649741">
    <property type="protein sequence ID" value="CBN80497.1"/>
    <property type="molecule type" value="Genomic_DNA"/>
</dbReference>
<feature type="compositionally biased region" description="Low complexity" evidence="1">
    <location>
        <begin position="171"/>
        <end position="182"/>
    </location>
</feature>
<sequence>MVALRWERRHPRIPAKLRIAAEDAVTKPPEIKSTVVRSAFAAISSRFPDLQVFVGAHGLGISQATLREMVGRARSKRSNWRARGKDLPLRVMRDTLWVEDVMWALRVRKTRREFDKWEINEYRDEWVSILEAATPNNHTVFAPPPDHRIAPPLSFTELLQQDSSSLPSVLSANPGGSSASVSNGGGGGTGSHLTSQSRGGRNDRSGSTGTGNSSERRIGGAGGGREGMEGRRGRGGAAAAAGGGSMGSVTRPVSTGKMWTPLESRLPTSLLLTSRPGSAAAAVGGTGAGAGGDLATTTGGTPTVVTGGNEWGGEGGAEDPTVWNFSSWTNGGGSGGANGHGSCEEGHVVTAQERALFGRKPSPATVARSTSYAPRRRPPCSTDGRRHRPEVGSGDDTAELYEMERDINTSSFALADATDLSITAASHKRGRGDGRSAVRAWGSVATSALTFDDAAGLSHANAEASADSATETSDRIDASASGGGRLRRASGTVTAGATAAAGVKRIGVPTFELSCPEDNDDQDDTGGGRQGEREGEGHGRNGGGEGGAGSAAEWWCEALGPTSRRPVTRRSLDHSGGVAGRGAPQGTGGTWGPWEEDPGGGCGQHERSGCGWTSDGTVQGGEGYRGGRRRASAAAPNCGFSTESKQRNLEDFLKRRSSMDKSEGLASERVRVWEAGLARAQSGTRFRHQIGRGTIRENYDQSLRDKACETLALDLRGYGTHLLAPETATTIPTAGGGASERCASASGAGVAATGTPTRAMKRAWSSTRIGGGNAGGGGGRSSGGVRLLLPSPTGAGADCSKPPPFGPVRGTTVQEARITAVTHQAGMWGKCSQGHFGRFEEKPYVHSFSQHLGGFLYDTKRSPREERWGVVSRHEAALLAE</sequence>
<feature type="compositionally biased region" description="Gly residues" evidence="1">
    <location>
        <begin position="577"/>
        <end position="591"/>
    </location>
</feature>
<feature type="compositionally biased region" description="Gly residues" evidence="1">
    <location>
        <begin position="540"/>
        <end position="549"/>
    </location>
</feature>
<proteinExistence type="predicted"/>
<gene>
    <name evidence="2" type="ORF">Esi_0052_0195</name>
</gene>
<feature type="region of interest" description="Disordered" evidence="1">
    <location>
        <begin position="360"/>
        <end position="398"/>
    </location>
</feature>
<reference evidence="2 3" key="1">
    <citation type="journal article" date="2010" name="Nature">
        <title>The Ectocarpus genome and the independent evolution of multicellularity in brown algae.</title>
        <authorList>
            <person name="Cock J.M."/>
            <person name="Sterck L."/>
            <person name="Rouze P."/>
            <person name="Scornet D."/>
            <person name="Allen A.E."/>
            <person name="Amoutzias G."/>
            <person name="Anthouard V."/>
            <person name="Artiguenave F."/>
            <person name="Aury J.M."/>
            <person name="Badger J.H."/>
            <person name="Beszteri B."/>
            <person name="Billiau K."/>
            <person name="Bonnet E."/>
            <person name="Bothwell J.H."/>
            <person name="Bowler C."/>
            <person name="Boyen C."/>
            <person name="Brownlee C."/>
            <person name="Carrano C.J."/>
            <person name="Charrier B."/>
            <person name="Cho G.Y."/>
            <person name="Coelho S.M."/>
            <person name="Collen J."/>
            <person name="Corre E."/>
            <person name="Da Silva C."/>
            <person name="Delage L."/>
            <person name="Delaroque N."/>
            <person name="Dittami S.M."/>
            <person name="Doulbeau S."/>
            <person name="Elias M."/>
            <person name="Farnham G."/>
            <person name="Gachon C.M."/>
            <person name="Gschloessl B."/>
            <person name="Heesch S."/>
            <person name="Jabbari K."/>
            <person name="Jubin C."/>
            <person name="Kawai H."/>
            <person name="Kimura K."/>
            <person name="Kloareg B."/>
            <person name="Kupper F.C."/>
            <person name="Lang D."/>
            <person name="Le Bail A."/>
            <person name="Leblanc C."/>
            <person name="Lerouge P."/>
            <person name="Lohr M."/>
            <person name="Lopez P.J."/>
            <person name="Martens C."/>
            <person name="Maumus F."/>
            <person name="Michel G."/>
            <person name="Miranda-Saavedra D."/>
            <person name="Morales J."/>
            <person name="Moreau H."/>
            <person name="Motomura T."/>
            <person name="Nagasato C."/>
            <person name="Napoli C.A."/>
            <person name="Nelson D.R."/>
            <person name="Nyvall-Collen P."/>
            <person name="Peters A.F."/>
            <person name="Pommier C."/>
            <person name="Potin P."/>
            <person name="Poulain J."/>
            <person name="Quesneville H."/>
            <person name="Read B."/>
            <person name="Rensing S.A."/>
            <person name="Ritter A."/>
            <person name="Rousvoal S."/>
            <person name="Samanta M."/>
            <person name="Samson G."/>
            <person name="Schroeder D.C."/>
            <person name="Segurens B."/>
            <person name="Strittmatter M."/>
            <person name="Tonon T."/>
            <person name="Tregear J.W."/>
            <person name="Valentin K."/>
            <person name="von Dassow P."/>
            <person name="Yamagishi T."/>
            <person name="Van de Peer Y."/>
            <person name="Wincker P."/>
        </authorList>
    </citation>
    <scope>NUCLEOTIDE SEQUENCE [LARGE SCALE GENOMIC DNA]</scope>
    <source>
        <strain evidence="3">Ec32 / CCAP1310/4</strain>
    </source>
</reference>